<evidence type="ECO:0000313" key="2">
    <source>
        <dbReference type="EMBL" id="AXH01404.1"/>
    </source>
</evidence>
<organism evidence="2">
    <name type="scientific">Serratia marcescens</name>
    <dbReference type="NCBI Taxonomy" id="615"/>
    <lineage>
        <taxon>Bacteria</taxon>
        <taxon>Pseudomonadati</taxon>
        <taxon>Pseudomonadota</taxon>
        <taxon>Gammaproteobacteria</taxon>
        <taxon>Enterobacterales</taxon>
        <taxon>Yersiniaceae</taxon>
        <taxon>Serratia</taxon>
    </lineage>
</organism>
<proteinExistence type="predicted"/>
<feature type="region of interest" description="Disordered" evidence="1">
    <location>
        <begin position="24"/>
        <end position="53"/>
    </location>
</feature>
<dbReference type="EMBL" id="MH460878">
    <property type="protein sequence ID" value="AXH01404.1"/>
    <property type="molecule type" value="Genomic_DNA"/>
</dbReference>
<sequence>MQPQPAVEAVLTLLPVEAQSLAKCSVSGSSSTNKSMPSEGMEGESRTISKRWD</sequence>
<dbReference type="AlphaFoldDB" id="A0A345INI2"/>
<reference evidence="2" key="1">
    <citation type="submission" date="2018-06" db="EMBL/GenBank/DDBJ databases">
        <title>SME-4 producing Serratia marcescens from Argentina and comparison with genomes of other SME-producers.</title>
        <authorList>
            <person name="Dabos L."/>
            <person name="Patino Navarrete R."/>
            <person name="Naas T."/>
        </authorList>
    </citation>
    <scope>NUCLEOTIDE SEQUENCE</scope>
    <source>
        <strain evidence="2">163</strain>
    </source>
</reference>
<accession>A0A345INI2</accession>
<feature type="compositionally biased region" description="Polar residues" evidence="1">
    <location>
        <begin position="26"/>
        <end position="36"/>
    </location>
</feature>
<name>A0A345INI2_SERMA</name>
<protein>
    <submittedName>
        <fullName evidence="2">Uncharacterized protein</fullName>
    </submittedName>
</protein>
<evidence type="ECO:0000256" key="1">
    <source>
        <dbReference type="SAM" id="MobiDB-lite"/>
    </source>
</evidence>
<feature type="compositionally biased region" description="Basic and acidic residues" evidence="1">
    <location>
        <begin position="43"/>
        <end position="53"/>
    </location>
</feature>